<dbReference type="PANTHER" id="PTHR32328">
    <property type="entry name" value="L-SERYL-TRNA(SEC) SELENIUM TRANSFERASE"/>
    <property type="match status" value="1"/>
</dbReference>
<dbReference type="HOGENOM" id="CLU_038142_1_0_0"/>
<evidence type="ECO:0000256" key="7">
    <source>
        <dbReference type="ARBA" id="ARBA00044507"/>
    </source>
</evidence>
<evidence type="ECO:0000256" key="9">
    <source>
        <dbReference type="PIRSR" id="PIRSR618319-50"/>
    </source>
</evidence>
<keyword evidence="2 8" id="KW-0963">Cytoplasm</keyword>
<dbReference type="AlphaFoldDB" id="D5EFE8"/>
<keyword evidence="3 8" id="KW-0808">Transferase</keyword>
<dbReference type="Gene3D" id="3.90.1150.180">
    <property type="match status" value="1"/>
</dbReference>
<evidence type="ECO:0000256" key="2">
    <source>
        <dbReference type="ARBA" id="ARBA00022490"/>
    </source>
</evidence>
<feature type="modified residue" description="N6-(pyridoxal phosphate)lysine" evidence="8 9">
    <location>
        <position position="295"/>
    </location>
</feature>
<comment type="subcellular location">
    <subcellularLocation>
        <location evidence="8">Cytoplasm</location>
    </subcellularLocation>
</comment>
<dbReference type="EC" id="2.9.1.1" evidence="8"/>
<comment type="cofactor">
    <cofactor evidence="1 8 9">
        <name>pyridoxal 5'-phosphate</name>
        <dbReference type="ChEBI" id="CHEBI:597326"/>
    </cofactor>
</comment>
<gene>
    <name evidence="8" type="primary">selA</name>
    <name evidence="11" type="ordered locus">Amico_1157</name>
</gene>
<comment type="pathway">
    <text evidence="8">Aminoacyl-tRNA biosynthesis; selenocysteinyl-tRNA(Sec) biosynthesis; selenocysteinyl-tRNA(Sec) from L-seryl-tRNA(Sec) (bacterial route): step 1/1.</text>
</comment>
<dbReference type="InterPro" id="IPR004534">
    <property type="entry name" value="SelA_trans"/>
</dbReference>
<dbReference type="PANTHER" id="PTHR32328:SF0">
    <property type="entry name" value="L-SERYL-TRNA(SEC) SELENIUM TRANSFERASE"/>
    <property type="match status" value="1"/>
</dbReference>
<reference evidence="11 12" key="1">
    <citation type="journal article" date="2010" name="Stand. Genomic Sci.">
        <title>Complete genome sequence of Aminobacterium colombiense type strain (ALA-1).</title>
        <authorList>
            <person name="Chertkov O."/>
            <person name="Sikorski J."/>
            <person name="Brambilla E."/>
            <person name="Lapidus A."/>
            <person name="Copeland A."/>
            <person name="Glavina Del Rio T."/>
            <person name="Nolan M."/>
            <person name="Lucas S."/>
            <person name="Tice H."/>
            <person name="Cheng J.F."/>
            <person name="Han C."/>
            <person name="Detter J.C."/>
            <person name="Bruce D."/>
            <person name="Tapia R."/>
            <person name="Goodwin L."/>
            <person name="Pitluck S."/>
            <person name="Liolios K."/>
            <person name="Ivanova N."/>
            <person name="Mavromatis K."/>
            <person name="Ovchinnikova G."/>
            <person name="Pati A."/>
            <person name="Chen A."/>
            <person name="Palaniappan K."/>
            <person name="Land M."/>
            <person name="Hauser L."/>
            <person name="Chang Y.J."/>
            <person name="Jeffries C.D."/>
            <person name="Spring S."/>
            <person name="Rohde M."/>
            <person name="Goker M."/>
            <person name="Bristow J."/>
            <person name="Eisen J.A."/>
            <person name="Markowitz V."/>
            <person name="Hugenholtz P."/>
            <person name="Kyrpides N.C."/>
            <person name="Klenk H.P."/>
        </authorList>
    </citation>
    <scope>NUCLEOTIDE SEQUENCE [LARGE SCALE GENOMIC DNA]</scope>
    <source>
        <strain evidence="12">DSM 12261 / ALA-1</strain>
    </source>
</reference>
<dbReference type="NCBIfam" id="TIGR00474">
    <property type="entry name" value="selA"/>
    <property type="match status" value="1"/>
</dbReference>
<evidence type="ECO:0000256" key="8">
    <source>
        <dbReference type="HAMAP-Rule" id="MF_00423"/>
    </source>
</evidence>
<evidence type="ECO:0000256" key="4">
    <source>
        <dbReference type="ARBA" id="ARBA00022898"/>
    </source>
</evidence>
<dbReference type="GO" id="GO:0001717">
    <property type="term" value="P:conversion of seryl-tRNAsec to selenocys-tRNAsec"/>
    <property type="evidence" value="ECO:0007669"/>
    <property type="project" value="UniProtKB-UniRule"/>
</dbReference>
<dbReference type="STRING" id="572547.Amico_1157"/>
<dbReference type="InterPro" id="IPR015424">
    <property type="entry name" value="PyrdxlP-dep_Trfase"/>
</dbReference>
<dbReference type="EMBL" id="CP001997">
    <property type="protein sequence ID" value="ADE57280.1"/>
    <property type="molecule type" value="Genomic_DNA"/>
</dbReference>
<keyword evidence="4 8" id="KW-0663">Pyridoxal phosphate</keyword>
<dbReference type="InterPro" id="IPR015421">
    <property type="entry name" value="PyrdxlP-dep_Trfase_major"/>
</dbReference>
<keyword evidence="5 8" id="KW-0648">Protein biosynthesis</keyword>
<accession>D5EFE8</accession>
<protein>
    <recommendedName>
        <fullName evidence="8">L-seryl-tRNA(Sec) selenium transferase</fullName>
        <ecNumber evidence="8">2.9.1.1</ecNumber>
    </recommendedName>
    <alternativeName>
        <fullName evidence="8">Selenocysteine synthase</fullName>
        <shortName evidence="8">Sec synthase</shortName>
    </alternativeName>
    <alternativeName>
        <fullName evidence="8">Selenocysteinyl-tRNA(Sec) synthase</fullName>
    </alternativeName>
</protein>
<dbReference type="GO" id="GO:0001514">
    <property type="term" value="P:selenocysteine incorporation"/>
    <property type="evidence" value="ECO:0007669"/>
    <property type="project" value="UniProtKB-UniRule"/>
</dbReference>
<dbReference type="Gene3D" id="3.40.640.10">
    <property type="entry name" value="Type I PLP-dependent aspartate aminotransferase-like (Major domain)"/>
    <property type="match status" value="1"/>
</dbReference>
<dbReference type="InterPro" id="IPR018319">
    <property type="entry name" value="SelA-like"/>
</dbReference>
<dbReference type="eggNOG" id="COG1921">
    <property type="taxonomic scope" value="Bacteria"/>
</dbReference>
<sequence length="468" mass="51442">MESNKNKILKNLPAMDELLSEPWVLFYEEQLGREMVKNVFSSILAETRKAVLHDEAVETSIDGINQRAIAVLKGRVALSLQPIVNATGVVVHTNLGRSCLPIEAVEAVCQVAARYNTLEFDLKEGKRGQRNAHVEWLLCQFTGAEAAVVVNNNAGAVLLCLAALAREKEVIVSRGELVEIGGSFRIPDIMAFSGARLVEVGATNRTHLKDYGQAFTDETSMVLKVHPSNFRIEGFTSSVPREELSHLAQEKNVIFMEDLGSGVLIDLSPWGLCGEPTVKDCIMAGVDLVTFSGDKMLGGPQIGAVVGKKSLIDRLRTYPLLRALRVDKMTLAAFEKVLRMYLQGRWNEIPTLSMLTLKVEDLRKKAQALRRKIKKTFPHLEPAVVEVNDAVGGGAFPVTRLKGYGVALKIQHIGSAGTLQTLLRQAEMPIVAGASEDSLIFHVRTLMDKDDERILQGLAWLLEVKKGE</sequence>
<organism evidence="11 12">
    <name type="scientific">Aminobacterium colombiense (strain DSM 12261 / ALA-1)</name>
    <dbReference type="NCBI Taxonomy" id="572547"/>
    <lineage>
        <taxon>Bacteria</taxon>
        <taxon>Thermotogati</taxon>
        <taxon>Synergistota</taxon>
        <taxon>Synergistia</taxon>
        <taxon>Synergistales</taxon>
        <taxon>Aminobacteriaceae</taxon>
        <taxon>Aminobacterium</taxon>
    </lineage>
</organism>
<dbReference type="InterPro" id="IPR025862">
    <property type="entry name" value="SelA_trans_N_dom"/>
</dbReference>
<evidence type="ECO:0000256" key="3">
    <source>
        <dbReference type="ARBA" id="ARBA00022679"/>
    </source>
</evidence>
<comment type="similarity">
    <text evidence="7 8">Belongs to the SelA family.</text>
</comment>
<name>D5EFE8_AMICL</name>
<dbReference type="UniPathway" id="UPA00906">
    <property type="reaction ID" value="UER00896"/>
</dbReference>
<evidence type="ECO:0000259" key="10">
    <source>
        <dbReference type="Pfam" id="PF12390"/>
    </source>
</evidence>
<dbReference type="SUPFAM" id="SSF53383">
    <property type="entry name" value="PLP-dependent transferases"/>
    <property type="match status" value="1"/>
</dbReference>
<keyword evidence="6 8" id="KW-0711">Selenium</keyword>
<dbReference type="Pfam" id="PF03841">
    <property type="entry name" value="SelA"/>
    <property type="match status" value="1"/>
</dbReference>
<dbReference type="GO" id="GO:0004125">
    <property type="term" value="F:L-seryl-tRNA(Sec) selenium transferase activity"/>
    <property type="evidence" value="ECO:0007669"/>
    <property type="project" value="UniProtKB-UniRule"/>
</dbReference>
<dbReference type="Pfam" id="PF12390">
    <property type="entry name" value="Se-cys_synth_N"/>
    <property type="match status" value="1"/>
</dbReference>
<dbReference type="KEGG" id="aco:Amico_1157"/>
<dbReference type="HAMAP" id="MF_00423">
    <property type="entry name" value="SelA"/>
    <property type="match status" value="1"/>
</dbReference>
<comment type="function">
    <text evidence="8">Converts seryl-tRNA(Sec) to selenocysteinyl-tRNA(Sec) required for selenoprotein biosynthesis.</text>
</comment>
<dbReference type="GO" id="GO:0005737">
    <property type="term" value="C:cytoplasm"/>
    <property type="evidence" value="ECO:0007669"/>
    <property type="project" value="UniProtKB-SubCell"/>
</dbReference>
<comment type="catalytic activity">
    <reaction evidence="8">
        <text>L-seryl-tRNA(Sec) + selenophosphate + H(+) = L-selenocysteinyl-tRNA(Sec) + phosphate</text>
        <dbReference type="Rhea" id="RHEA:22728"/>
        <dbReference type="Rhea" id="RHEA-COMP:9742"/>
        <dbReference type="Rhea" id="RHEA-COMP:9743"/>
        <dbReference type="ChEBI" id="CHEBI:15378"/>
        <dbReference type="ChEBI" id="CHEBI:16144"/>
        <dbReference type="ChEBI" id="CHEBI:43474"/>
        <dbReference type="ChEBI" id="CHEBI:78533"/>
        <dbReference type="ChEBI" id="CHEBI:78573"/>
        <dbReference type="EC" id="2.9.1.1"/>
    </reaction>
</comment>
<feature type="domain" description="L-seryl-tRNA selenium transferase N-terminal" evidence="10">
    <location>
        <begin position="9"/>
        <end position="48"/>
    </location>
</feature>
<evidence type="ECO:0000313" key="11">
    <source>
        <dbReference type="EMBL" id="ADE57280.1"/>
    </source>
</evidence>
<evidence type="ECO:0000256" key="1">
    <source>
        <dbReference type="ARBA" id="ARBA00001933"/>
    </source>
</evidence>
<evidence type="ECO:0000313" key="12">
    <source>
        <dbReference type="Proteomes" id="UP000002366"/>
    </source>
</evidence>
<dbReference type="Proteomes" id="UP000002366">
    <property type="component" value="Chromosome"/>
</dbReference>
<keyword evidence="12" id="KW-1185">Reference proteome</keyword>
<proteinExistence type="inferred from homology"/>
<evidence type="ECO:0000256" key="5">
    <source>
        <dbReference type="ARBA" id="ARBA00022917"/>
    </source>
</evidence>
<evidence type="ECO:0000256" key="6">
    <source>
        <dbReference type="ARBA" id="ARBA00023266"/>
    </source>
</evidence>